<dbReference type="InterPro" id="IPR020568">
    <property type="entry name" value="Ribosomal_Su5_D2-typ_SF"/>
</dbReference>
<dbReference type="GO" id="GO:0005524">
    <property type="term" value="F:ATP binding"/>
    <property type="evidence" value="ECO:0007669"/>
    <property type="project" value="UniProtKB-UniRule"/>
</dbReference>
<feature type="binding site" evidence="13">
    <location>
        <begin position="104"/>
        <end position="114"/>
    </location>
    <ligand>
        <name>ATP</name>
        <dbReference type="ChEBI" id="CHEBI:30616"/>
    </ligand>
</feature>
<evidence type="ECO:0000256" key="6">
    <source>
        <dbReference type="ARBA" id="ARBA00022679"/>
    </source>
</evidence>
<evidence type="ECO:0000313" key="16">
    <source>
        <dbReference type="EMBL" id="CEO89085.1"/>
    </source>
</evidence>
<dbReference type="Pfam" id="PF00288">
    <property type="entry name" value="GHMP_kinases_N"/>
    <property type="match status" value="1"/>
</dbReference>
<accession>A0A0B7MG81</accession>
<dbReference type="SUPFAM" id="SSF55060">
    <property type="entry name" value="GHMP Kinase, C-terminal domain"/>
    <property type="match status" value="1"/>
</dbReference>
<sequence length="314" mass="33097">MIFSNKTKKTGDLKMGKQVIVKVPASTANLGPGFDVLGMALNLYNTVVLEEMESDCQIIEVKGEGESLLPRDSSNLAARAVSSLLYSAGYSDHGFKLCLENQIPLASGLGSSAAAIVGGLVAANALAESPFSDQDILQMAVEIEGHPDNVAAALLGGVVVVIKDEESCIYSRLIPREGLGITAVIPDFSISTAEARSVLPEYVPLQDAVYNLGRIALLVTALREGDWDLLRVALHDRLHQPYRCQLVPGLADVFAAALESGAYGAFLSGAGPTVVALTPPDCDAGRAIADVFQSKNITARVLQLEPCLTGSYIL</sequence>
<dbReference type="InterPro" id="IPR006203">
    <property type="entry name" value="GHMP_knse_ATP-bd_CS"/>
</dbReference>
<dbReference type="UniPathway" id="UPA00050">
    <property type="reaction ID" value="UER00064"/>
</dbReference>
<dbReference type="PANTHER" id="PTHR20861:SF1">
    <property type="entry name" value="HOMOSERINE KINASE"/>
    <property type="match status" value="1"/>
</dbReference>
<keyword evidence="13" id="KW-0963">Cytoplasm</keyword>
<dbReference type="PROSITE" id="PS00627">
    <property type="entry name" value="GHMP_KINASES_ATP"/>
    <property type="match status" value="1"/>
</dbReference>
<dbReference type="PANTHER" id="PTHR20861">
    <property type="entry name" value="HOMOSERINE/4-DIPHOSPHOCYTIDYL-2-C-METHYL-D-ERYTHRITOL KINASE"/>
    <property type="match status" value="1"/>
</dbReference>
<dbReference type="InterPro" id="IPR014721">
    <property type="entry name" value="Ribsml_uS5_D2-typ_fold_subgr"/>
</dbReference>
<comment type="subcellular location">
    <subcellularLocation>
        <location evidence="13">Cytoplasm</location>
    </subcellularLocation>
</comment>
<evidence type="ECO:0000256" key="2">
    <source>
        <dbReference type="ARBA" id="ARBA00007370"/>
    </source>
</evidence>
<evidence type="ECO:0000256" key="1">
    <source>
        <dbReference type="ARBA" id="ARBA00005015"/>
    </source>
</evidence>
<evidence type="ECO:0000259" key="15">
    <source>
        <dbReference type="Pfam" id="PF08544"/>
    </source>
</evidence>
<comment type="pathway">
    <text evidence="1 13">Amino-acid biosynthesis; L-threonine biosynthesis; L-threonine from L-aspartate: step 4/5.</text>
</comment>
<evidence type="ECO:0000256" key="5">
    <source>
        <dbReference type="ARBA" id="ARBA00022605"/>
    </source>
</evidence>
<keyword evidence="9 13" id="KW-0418">Kinase</keyword>
<evidence type="ECO:0000259" key="14">
    <source>
        <dbReference type="Pfam" id="PF00288"/>
    </source>
</evidence>
<dbReference type="HAMAP" id="MF_00384">
    <property type="entry name" value="Homoser_kinase"/>
    <property type="match status" value="1"/>
</dbReference>
<dbReference type="EC" id="2.7.1.39" evidence="3 13"/>
<keyword evidence="8 13" id="KW-0547">Nucleotide-binding</keyword>
<gene>
    <name evidence="13 16" type="primary">thrB</name>
    <name evidence="16" type="ORF">SSCH_360024</name>
</gene>
<feature type="domain" description="GHMP kinase C-terminal" evidence="15">
    <location>
        <begin position="219"/>
        <end position="291"/>
    </location>
</feature>
<reference evidence="17" key="1">
    <citation type="submission" date="2015-01" db="EMBL/GenBank/DDBJ databases">
        <authorList>
            <person name="Manzoor Shahid"/>
            <person name="Zubair Saima"/>
        </authorList>
    </citation>
    <scope>NUCLEOTIDE SEQUENCE [LARGE SCALE GENOMIC DNA]</scope>
    <source>
        <strain evidence="17">Sp3</strain>
    </source>
</reference>
<dbReference type="Proteomes" id="UP000046155">
    <property type="component" value="Unassembled WGS sequence"/>
</dbReference>
<keyword evidence="7 13" id="KW-0791">Threonine biosynthesis</keyword>
<evidence type="ECO:0000256" key="8">
    <source>
        <dbReference type="ARBA" id="ARBA00022741"/>
    </source>
</evidence>
<dbReference type="EMBL" id="CDRZ01000232">
    <property type="protein sequence ID" value="CEO89085.1"/>
    <property type="molecule type" value="Genomic_DNA"/>
</dbReference>
<evidence type="ECO:0000256" key="3">
    <source>
        <dbReference type="ARBA" id="ARBA00012078"/>
    </source>
</evidence>
<keyword evidence="6 13" id="KW-0808">Transferase</keyword>
<evidence type="ECO:0000256" key="4">
    <source>
        <dbReference type="ARBA" id="ARBA00017858"/>
    </source>
</evidence>
<evidence type="ECO:0000256" key="12">
    <source>
        <dbReference type="ARBA" id="ARBA00049954"/>
    </source>
</evidence>
<dbReference type="Gene3D" id="3.30.230.10">
    <property type="match status" value="1"/>
</dbReference>
<dbReference type="Gene3D" id="3.30.70.890">
    <property type="entry name" value="GHMP kinase, C-terminal domain"/>
    <property type="match status" value="1"/>
</dbReference>
<proteinExistence type="inferred from homology"/>
<dbReference type="GO" id="GO:0004413">
    <property type="term" value="F:homoserine kinase activity"/>
    <property type="evidence" value="ECO:0007669"/>
    <property type="project" value="UniProtKB-UniRule"/>
</dbReference>
<dbReference type="GO" id="GO:0009088">
    <property type="term" value="P:threonine biosynthetic process"/>
    <property type="evidence" value="ECO:0007669"/>
    <property type="project" value="UniProtKB-UniRule"/>
</dbReference>
<keyword evidence="5 13" id="KW-0028">Amino-acid biosynthesis</keyword>
<evidence type="ECO:0000256" key="7">
    <source>
        <dbReference type="ARBA" id="ARBA00022697"/>
    </source>
</evidence>
<dbReference type="InterPro" id="IPR000870">
    <property type="entry name" value="Homoserine_kinase"/>
</dbReference>
<dbReference type="InterPro" id="IPR006204">
    <property type="entry name" value="GHMP_kinase_N_dom"/>
</dbReference>
<dbReference type="Pfam" id="PF08544">
    <property type="entry name" value="GHMP_kinases_C"/>
    <property type="match status" value="1"/>
</dbReference>
<comment type="function">
    <text evidence="12 13">Catalyzes the ATP-dependent phosphorylation of L-homoserine to L-homoserine phosphate.</text>
</comment>
<feature type="domain" description="GHMP kinase N-terminal" evidence="14">
    <location>
        <begin position="75"/>
        <end position="157"/>
    </location>
</feature>
<dbReference type="PRINTS" id="PR00958">
    <property type="entry name" value="HOMSERKINASE"/>
</dbReference>
<keyword evidence="10 13" id="KW-0067">ATP-binding</keyword>
<dbReference type="InterPro" id="IPR013750">
    <property type="entry name" value="GHMP_kinase_C_dom"/>
</dbReference>
<dbReference type="InterPro" id="IPR036554">
    <property type="entry name" value="GHMP_kinase_C_sf"/>
</dbReference>
<evidence type="ECO:0000256" key="13">
    <source>
        <dbReference type="HAMAP-Rule" id="MF_00384"/>
    </source>
</evidence>
<evidence type="ECO:0000256" key="9">
    <source>
        <dbReference type="ARBA" id="ARBA00022777"/>
    </source>
</evidence>
<evidence type="ECO:0000256" key="10">
    <source>
        <dbReference type="ARBA" id="ARBA00022840"/>
    </source>
</evidence>
<comment type="catalytic activity">
    <reaction evidence="11 13">
        <text>L-homoserine + ATP = O-phospho-L-homoserine + ADP + H(+)</text>
        <dbReference type="Rhea" id="RHEA:13985"/>
        <dbReference type="ChEBI" id="CHEBI:15378"/>
        <dbReference type="ChEBI" id="CHEBI:30616"/>
        <dbReference type="ChEBI" id="CHEBI:57476"/>
        <dbReference type="ChEBI" id="CHEBI:57590"/>
        <dbReference type="ChEBI" id="CHEBI:456216"/>
        <dbReference type="EC" id="2.7.1.39"/>
    </reaction>
</comment>
<dbReference type="GO" id="GO:0005737">
    <property type="term" value="C:cytoplasm"/>
    <property type="evidence" value="ECO:0007669"/>
    <property type="project" value="UniProtKB-SubCell"/>
</dbReference>
<protein>
    <recommendedName>
        <fullName evidence="4 13">Homoserine kinase</fullName>
        <shortName evidence="13">HK</shortName>
        <shortName evidence="13">HSK</shortName>
        <ecNumber evidence="3 13">2.7.1.39</ecNumber>
    </recommendedName>
</protein>
<dbReference type="NCBIfam" id="TIGR00191">
    <property type="entry name" value="thrB"/>
    <property type="match status" value="1"/>
</dbReference>
<dbReference type="NCBIfam" id="NF002288">
    <property type="entry name" value="PRK01212.1-4"/>
    <property type="match status" value="1"/>
</dbReference>
<evidence type="ECO:0000313" key="17">
    <source>
        <dbReference type="Proteomes" id="UP000046155"/>
    </source>
</evidence>
<name>A0A0B7MG81_9FIRM</name>
<evidence type="ECO:0000256" key="11">
    <source>
        <dbReference type="ARBA" id="ARBA00049375"/>
    </source>
</evidence>
<dbReference type="PIRSF" id="PIRSF000676">
    <property type="entry name" value="Homoser_kin"/>
    <property type="match status" value="1"/>
</dbReference>
<dbReference type="SUPFAM" id="SSF54211">
    <property type="entry name" value="Ribosomal protein S5 domain 2-like"/>
    <property type="match status" value="1"/>
</dbReference>
<organism evidence="16 17">
    <name type="scientific">Syntrophaceticus schinkii</name>
    <dbReference type="NCBI Taxonomy" id="499207"/>
    <lineage>
        <taxon>Bacteria</taxon>
        <taxon>Bacillati</taxon>
        <taxon>Bacillota</taxon>
        <taxon>Clostridia</taxon>
        <taxon>Thermoanaerobacterales</taxon>
        <taxon>Thermoanaerobacterales Family III. Incertae Sedis</taxon>
        <taxon>Syntrophaceticus</taxon>
    </lineage>
</organism>
<keyword evidence="17" id="KW-1185">Reference proteome</keyword>
<comment type="similarity">
    <text evidence="2 13">Belongs to the GHMP kinase family. Homoserine kinase subfamily.</text>
</comment>
<dbReference type="AlphaFoldDB" id="A0A0B7MG81"/>